<dbReference type="Pfam" id="PF12833">
    <property type="entry name" value="HTH_18"/>
    <property type="match status" value="1"/>
</dbReference>
<dbReference type="Proteomes" id="UP001548189">
    <property type="component" value="Unassembled WGS sequence"/>
</dbReference>
<evidence type="ECO:0000256" key="4">
    <source>
        <dbReference type="SAM" id="MobiDB-lite"/>
    </source>
</evidence>
<dbReference type="PROSITE" id="PS01124">
    <property type="entry name" value="HTH_ARAC_FAMILY_2"/>
    <property type="match status" value="1"/>
</dbReference>
<dbReference type="InterPro" id="IPR009057">
    <property type="entry name" value="Homeodomain-like_sf"/>
</dbReference>
<dbReference type="InterPro" id="IPR018060">
    <property type="entry name" value="HTH_AraC"/>
</dbReference>
<dbReference type="PANTHER" id="PTHR43280:SF2">
    <property type="entry name" value="HTH-TYPE TRANSCRIPTIONAL REGULATOR EXSA"/>
    <property type="match status" value="1"/>
</dbReference>
<keyword evidence="7" id="KW-1185">Reference proteome</keyword>
<gene>
    <name evidence="6" type="ORF">ABVT43_18425</name>
</gene>
<dbReference type="SUPFAM" id="SSF46689">
    <property type="entry name" value="Homeodomain-like"/>
    <property type="match status" value="1"/>
</dbReference>
<feature type="domain" description="HTH araC/xylS-type" evidence="5">
    <location>
        <begin position="108"/>
        <end position="206"/>
    </location>
</feature>
<dbReference type="SMART" id="SM00342">
    <property type="entry name" value="HTH_ARAC"/>
    <property type="match status" value="1"/>
</dbReference>
<dbReference type="PANTHER" id="PTHR43280">
    <property type="entry name" value="ARAC-FAMILY TRANSCRIPTIONAL REGULATOR"/>
    <property type="match status" value="1"/>
</dbReference>
<name>A0ABV2BYY7_9GAMM</name>
<evidence type="ECO:0000259" key="5">
    <source>
        <dbReference type="PROSITE" id="PS01124"/>
    </source>
</evidence>
<keyword evidence="1" id="KW-0805">Transcription regulation</keyword>
<dbReference type="RefSeq" id="WP_353897709.1">
    <property type="nucleotide sequence ID" value="NZ_JBEVCJ010000035.1"/>
</dbReference>
<organism evidence="6 7">
    <name type="scientific">Aliikangiella maris</name>
    <dbReference type="NCBI Taxonomy" id="3162458"/>
    <lineage>
        <taxon>Bacteria</taxon>
        <taxon>Pseudomonadati</taxon>
        <taxon>Pseudomonadota</taxon>
        <taxon>Gammaproteobacteria</taxon>
        <taxon>Oceanospirillales</taxon>
        <taxon>Pleioneaceae</taxon>
        <taxon>Aliikangiella</taxon>
    </lineage>
</organism>
<sequence>MYQIRPKEASQPLALQSAVEANKEDSQNSANSSNNTADQRKTTFELTETQQTPINPTTEPTQQHASDSTNQLRHVDLEKSNNPNIESSNINNSNLAIANDNYQHPFVTRLIQEVTNNIMNADYRVNQLAESLAVSQRQLYRKCKYFLDETPANYLREKRLAYALQLIKNGESISGASRKAGYASPSYFSRSFKKKFGKRPSDINNIIVSISQNNNENN</sequence>
<evidence type="ECO:0000256" key="3">
    <source>
        <dbReference type="ARBA" id="ARBA00023163"/>
    </source>
</evidence>
<protein>
    <submittedName>
        <fullName evidence="6">Helix-turn-helix transcriptional regulator</fullName>
    </submittedName>
</protein>
<comment type="caution">
    <text evidence="6">The sequence shown here is derived from an EMBL/GenBank/DDBJ whole genome shotgun (WGS) entry which is preliminary data.</text>
</comment>
<proteinExistence type="predicted"/>
<evidence type="ECO:0000313" key="7">
    <source>
        <dbReference type="Proteomes" id="UP001548189"/>
    </source>
</evidence>
<dbReference type="EMBL" id="JBEVCJ010000035">
    <property type="protein sequence ID" value="MET1257126.1"/>
    <property type="molecule type" value="Genomic_DNA"/>
</dbReference>
<dbReference type="Gene3D" id="1.10.10.60">
    <property type="entry name" value="Homeodomain-like"/>
    <property type="match status" value="1"/>
</dbReference>
<keyword evidence="2" id="KW-0238">DNA-binding</keyword>
<evidence type="ECO:0000313" key="6">
    <source>
        <dbReference type="EMBL" id="MET1257126.1"/>
    </source>
</evidence>
<feature type="region of interest" description="Disordered" evidence="4">
    <location>
        <begin position="1"/>
        <end position="70"/>
    </location>
</feature>
<accession>A0ABV2BYY7</accession>
<keyword evidence="3" id="KW-0804">Transcription</keyword>
<reference evidence="6 7" key="1">
    <citation type="submission" date="2024-06" db="EMBL/GenBank/DDBJ databases">
        <authorList>
            <person name="Li F."/>
        </authorList>
    </citation>
    <scope>NUCLEOTIDE SEQUENCE [LARGE SCALE GENOMIC DNA]</scope>
    <source>
        <strain evidence="6 7">GXAS 311</strain>
    </source>
</reference>
<evidence type="ECO:0000256" key="1">
    <source>
        <dbReference type="ARBA" id="ARBA00023015"/>
    </source>
</evidence>
<feature type="compositionally biased region" description="Polar residues" evidence="4">
    <location>
        <begin position="44"/>
        <end position="70"/>
    </location>
</feature>
<evidence type="ECO:0000256" key="2">
    <source>
        <dbReference type="ARBA" id="ARBA00023125"/>
    </source>
</evidence>